<evidence type="ECO:0000313" key="1">
    <source>
        <dbReference type="EMBL" id="MTW20310.1"/>
    </source>
</evidence>
<comment type="caution">
    <text evidence="1">The sequence shown here is derived from an EMBL/GenBank/DDBJ whole genome shotgun (WGS) entry which is preliminary data.</text>
</comment>
<protein>
    <submittedName>
        <fullName evidence="1">Uncharacterized protein</fullName>
    </submittedName>
</protein>
<reference evidence="1 2" key="1">
    <citation type="submission" date="2019-11" db="EMBL/GenBank/DDBJ databases">
        <title>Whole-genome sequence of the anaerobic purple sulfur bacterium Allochromatium palmeri DSM 15591.</title>
        <authorList>
            <person name="Kyndt J.A."/>
            <person name="Meyer T.E."/>
        </authorList>
    </citation>
    <scope>NUCLEOTIDE SEQUENCE [LARGE SCALE GENOMIC DNA]</scope>
    <source>
        <strain evidence="1 2">DSM 15591</strain>
    </source>
</reference>
<organism evidence="1 2">
    <name type="scientific">Allochromatium palmeri</name>
    <dbReference type="NCBI Taxonomy" id="231048"/>
    <lineage>
        <taxon>Bacteria</taxon>
        <taxon>Pseudomonadati</taxon>
        <taxon>Pseudomonadota</taxon>
        <taxon>Gammaproteobacteria</taxon>
        <taxon>Chromatiales</taxon>
        <taxon>Chromatiaceae</taxon>
        <taxon>Allochromatium</taxon>
    </lineage>
</organism>
<dbReference type="EMBL" id="WNKT01000005">
    <property type="protein sequence ID" value="MTW20310.1"/>
    <property type="molecule type" value="Genomic_DNA"/>
</dbReference>
<dbReference type="Proteomes" id="UP000434044">
    <property type="component" value="Unassembled WGS sequence"/>
</dbReference>
<dbReference type="RefSeq" id="WP_155448872.1">
    <property type="nucleotide sequence ID" value="NZ_WNKT01000005.1"/>
</dbReference>
<evidence type="ECO:0000313" key="2">
    <source>
        <dbReference type="Proteomes" id="UP000434044"/>
    </source>
</evidence>
<keyword evidence="2" id="KW-1185">Reference proteome</keyword>
<dbReference type="AlphaFoldDB" id="A0A6N8EA26"/>
<name>A0A6N8EA26_9GAMM</name>
<proteinExistence type="predicted"/>
<sequence>MAPIILTAFMHTPVSVWTIVQAPFLCATFMDTPLSEPALGEPTLLGTALVAALTTAIGTPTQQPGTLLLQLAFLIVFRRPRGCLGLNRPHVSDGLAHG</sequence>
<accession>A0A6N8EA26</accession>
<gene>
    <name evidence="1" type="ORF">GJ668_04270</name>
</gene>